<sequence length="520" mass="57077">MSAETDPDILRADAVLRLYHLYRIVIGLALVLLISSDLDQHWLRTVDGQLFRQASWAYLAANTVLAVCHRPLRQHAFTLAMIDIIALGGLFFLAGGIASGMGSLLVVTVGVSNVLIRGRRGLLIAALAAIALLLATIYLDLRRGDGGSGYVQAAGLGTLCFATALLVQGLVRRLLDSQALAETRATTVAELEALNALILERMRTGILVFDAEYQVLLANPAARRLLGVDDDGSITPLSSVLAQRLEEWERNPSIRPAALRAYANGPLLQPTFARLQQGEGERVLTFLEDVSRIAQQAQQLKLASLGRLTAGIAHEIRNPLGAISHAAQLLQESEELTTPDRRLAQIIQDQSRRMNRVVENVLQLSRRRQSAPQLIDLRYWAHRLAGELRPTLPADQKIHVKAEPGTLQTHMDPHQLGQILINLVQNGLRYSVTGQVWLSVYRDPDSDLPILDVVDDGPGVAAEQLDHLFEPFFTTENKGTGLGLYISRELCESNQARLGYHPLASGSCFRITFAHPRTMS</sequence>
<dbReference type="InterPro" id="IPR035965">
    <property type="entry name" value="PAS-like_dom_sf"/>
</dbReference>
<evidence type="ECO:0000256" key="1">
    <source>
        <dbReference type="ARBA" id="ARBA00000085"/>
    </source>
</evidence>
<keyword evidence="6" id="KW-0418">Kinase</keyword>
<keyword evidence="4" id="KW-0472">Membrane</keyword>
<evidence type="ECO:0000313" key="6">
    <source>
        <dbReference type="EMBL" id="MDR6235392.1"/>
    </source>
</evidence>
<comment type="caution">
    <text evidence="6">The sequence shown here is derived from an EMBL/GenBank/DDBJ whole genome shotgun (WGS) entry which is preliminary data.</text>
</comment>
<dbReference type="InterPro" id="IPR003594">
    <property type="entry name" value="HATPase_dom"/>
</dbReference>
<dbReference type="Pfam" id="PF02518">
    <property type="entry name" value="HATPase_c"/>
    <property type="match status" value="1"/>
</dbReference>
<dbReference type="Gene3D" id="1.10.287.130">
    <property type="match status" value="1"/>
</dbReference>
<dbReference type="PRINTS" id="PR00344">
    <property type="entry name" value="BCTRLSENSOR"/>
</dbReference>
<gene>
    <name evidence="6" type="ORF">QE440_003133</name>
</gene>
<evidence type="ECO:0000256" key="2">
    <source>
        <dbReference type="ARBA" id="ARBA00012438"/>
    </source>
</evidence>
<keyword evidence="3" id="KW-0597">Phosphoprotein</keyword>
<dbReference type="AlphaFoldDB" id="A0AAJ2EX37"/>
<dbReference type="SMART" id="SM00388">
    <property type="entry name" value="HisKA"/>
    <property type="match status" value="1"/>
</dbReference>
<proteinExistence type="predicted"/>
<dbReference type="SMART" id="SM00387">
    <property type="entry name" value="HATPase_c"/>
    <property type="match status" value="1"/>
</dbReference>
<dbReference type="PANTHER" id="PTHR43065:SF52">
    <property type="entry name" value="SENSOR PROTEIN KINASE PILS"/>
    <property type="match status" value="1"/>
</dbReference>
<feature type="transmembrane region" description="Helical" evidence="4">
    <location>
        <begin position="151"/>
        <end position="171"/>
    </location>
</feature>
<keyword evidence="6" id="KW-0808">Transferase</keyword>
<dbReference type="InterPro" id="IPR036890">
    <property type="entry name" value="HATPase_C_sf"/>
</dbReference>
<accession>A0AAJ2EX37</accession>
<dbReference type="Proteomes" id="UP001268036">
    <property type="component" value="Unassembled WGS sequence"/>
</dbReference>
<evidence type="ECO:0000313" key="7">
    <source>
        <dbReference type="Proteomes" id="UP001268036"/>
    </source>
</evidence>
<dbReference type="InterPro" id="IPR004358">
    <property type="entry name" value="Sig_transdc_His_kin-like_C"/>
</dbReference>
<name>A0AAJ2EX37_9PSED</name>
<dbReference type="GO" id="GO:0000155">
    <property type="term" value="F:phosphorelay sensor kinase activity"/>
    <property type="evidence" value="ECO:0007669"/>
    <property type="project" value="InterPro"/>
</dbReference>
<protein>
    <recommendedName>
        <fullName evidence="2">histidine kinase</fullName>
        <ecNumber evidence="2">2.7.13.3</ecNumber>
    </recommendedName>
</protein>
<dbReference type="InterPro" id="IPR005467">
    <property type="entry name" value="His_kinase_dom"/>
</dbReference>
<keyword evidence="4" id="KW-1133">Transmembrane helix</keyword>
<dbReference type="CDD" id="cd00082">
    <property type="entry name" value="HisKA"/>
    <property type="match status" value="1"/>
</dbReference>
<dbReference type="Pfam" id="PF25323">
    <property type="entry name" value="6TM_PilS"/>
    <property type="match status" value="1"/>
</dbReference>
<feature type="domain" description="Histidine kinase" evidence="5">
    <location>
        <begin position="311"/>
        <end position="517"/>
    </location>
</feature>
<evidence type="ECO:0000259" key="5">
    <source>
        <dbReference type="PROSITE" id="PS50109"/>
    </source>
</evidence>
<dbReference type="PROSITE" id="PS50109">
    <property type="entry name" value="HIS_KIN"/>
    <property type="match status" value="1"/>
</dbReference>
<comment type="catalytic activity">
    <reaction evidence="1">
        <text>ATP + protein L-histidine = ADP + protein N-phospho-L-histidine.</text>
        <dbReference type="EC" id="2.7.13.3"/>
    </reaction>
</comment>
<dbReference type="RefSeq" id="WP_309759970.1">
    <property type="nucleotide sequence ID" value="NZ_JAVJAF010000001.1"/>
</dbReference>
<dbReference type="EC" id="2.7.13.3" evidence="2"/>
<organism evidence="6 7">
    <name type="scientific">Pseudomonas oryzihabitans</name>
    <dbReference type="NCBI Taxonomy" id="47885"/>
    <lineage>
        <taxon>Bacteria</taxon>
        <taxon>Pseudomonadati</taxon>
        <taxon>Pseudomonadota</taxon>
        <taxon>Gammaproteobacteria</taxon>
        <taxon>Pseudomonadales</taxon>
        <taxon>Pseudomonadaceae</taxon>
        <taxon>Pseudomonas</taxon>
    </lineage>
</organism>
<dbReference type="SUPFAM" id="SSF47384">
    <property type="entry name" value="Homodimeric domain of signal transducing histidine kinase"/>
    <property type="match status" value="1"/>
</dbReference>
<evidence type="ECO:0000256" key="3">
    <source>
        <dbReference type="ARBA" id="ARBA00022553"/>
    </source>
</evidence>
<dbReference type="InterPro" id="IPR003661">
    <property type="entry name" value="HisK_dim/P_dom"/>
</dbReference>
<dbReference type="Gene3D" id="3.30.565.10">
    <property type="entry name" value="Histidine kinase-like ATPase, C-terminal domain"/>
    <property type="match status" value="1"/>
</dbReference>
<dbReference type="InterPro" id="IPR036097">
    <property type="entry name" value="HisK_dim/P_sf"/>
</dbReference>
<dbReference type="InterPro" id="IPR000014">
    <property type="entry name" value="PAS"/>
</dbReference>
<dbReference type="SUPFAM" id="SSF55785">
    <property type="entry name" value="PYP-like sensor domain (PAS domain)"/>
    <property type="match status" value="1"/>
</dbReference>
<dbReference type="Pfam" id="PF00512">
    <property type="entry name" value="HisKA"/>
    <property type="match status" value="1"/>
</dbReference>
<dbReference type="Pfam" id="PF13188">
    <property type="entry name" value="PAS_8"/>
    <property type="match status" value="1"/>
</dbReference>
<reference evidence="6" key="1">
    <citation type="submission" date="2023-08" db="EMBL/GenBank/DDBJ databases">
        <title>Functional and genomic diversity of the sorghum phyllosphere microbiome.</title>
        <authorList>
            <person name="Shade A."/>
        </authorList>
    </citation>
    <scope>NUCLEOTIDE SEQUENCE</scope>
    <source>
        <strain evidence="6">SORGH_AS_0201</strain>
    </source>
</reference>
<dbReference type="Gene3D" id="3.30.450.20">
    <property type="entry name" value="PAS domain"/>
    <property type="match status" value="1"/>
</dbReference>
<keyword evidence="4" id="KW-0812">Transmembrane</keyword>
<feature type="transmembrane region" description="Helical" evidence="4">
    <location>
        <begin position="84"/>
        <end position="109"/>
    </location>
</feature>
<dbReference type="SUPFAM" id="SSF55874">
    <property type="entry name" value="ATPase domain of HSP90 chaperone/DNA topoisomerase II/histidine kinase"/>
    <property type="match status" value="1"/>
</dbReference>
<feature type="transmembrane region" description="Helical" evidence="4">
    <location>
        <begin position="20"/>
        <end position="38"/>
    </location>
</feature>
<dbReference type="EMBL" id="JAVJAF010000001">
    <property type="protein sequence ID" value="MDR6235392.1"/>
    <property type="molecule type" value="Genomic_DNA"/>
</dbReference>
<dbReference type="FunFam" id="1.10.287.130:FF:000057">
    <property type="entry name" value="Type IV pilus sensor protein PilS"/>
    <property type="match status" value="1"/>
</dbReference>
<feature type="transmembrane region" description="Helical" evidence="4">
    <location>
        <begin position="121"/>
        <end position="139"/>
    </location>
</feature>
<dbReference type="PANTHER" id="PTHR43065">
    <property type="entry name" value="SENSOR HISTIDINE KINASE"/>
    <property type="match status" value="1"/>
</dbReference>
<evidence type="ECO:0000256" key="4">
    <source>
        <dbReference type="SAM" id="Phobius"/>
    </source>
</evidence>